<sequence length="119" mass="13314">MSEDEPHASPDQRLYPVITTNGHEGDKPLKASRPYYKYKNGPVESLSHSLITFLTSSEDQIKVTLSEHPPALISRGIIHFIPVEAGLRERQPVSLASFNRLPCLQLTDSFNRSVEASKQ</sequence>
<dbReference type="EMBL" id="JAWZYT010003475">
    <property type="protein sequence ID" value="KAK4298202.1"/>
    <property type="molecule type" value="Genomic_DNA"/>
</dbReference>
<gene>
    <name evidence="2" type="ORF">Pmani_029443</name>
</gene>
<reference evidence="2" key="1">
    <citation type="submission" date="2023-11" db="EMBL/GenBank/DDBJ databases">
        <title>Genome assemblies of two species of porcelain crab, Petrolisthes cinctipes and Petrolisthes manimaculis (Anomura: Porcellanidae).</title>
        <authorList>
            <person name="Angst P."/>
        </authorList>
    </citation>
    <scope>NUCLEOTIDE SEQUENCE</scope>
    <source>
        <strain evidence="2">PB745_02</strain>
        <tissue evidence="2">Gill</tissue>
    </source>
</reference>
<proteinExistence type="predicted"/>
<dbReference type="AlphaFoldDB" id="A0AAE1TUG7"/>
<name>A0AAE1TUG7_9EUCA</name>
<feature type="region of interest" description="Disordered" evidence="1">
    <location>
        <begin position="1"/>
        <end position="31"/>
    </location>
</feature>
<keyword evidence="3" id="KW-1185">Reference proteome</keyword>
<evidence type="ECO:0000256" key="1">
    <source>
        <dbReference type="SAM" id="MobiDB-lite"/>
    </source>
</evidence>
<comment type="caution">
    <text evidence="2">The sequence shown here is derived from an EMBL/GenBank/DDBJ whole genome shotgun (WGS) entry which is preliminary data.</text>
</comment>
<organism evidence="2 3">
    <name type="scientific">Petrolisthes manimaculis</name>
    <dbReference type="NCBI Taxonomy" id="1843537"/>
    <lineage>
        <taxon>Eukaryota</taxon>
        <taxon>Metazoa</taxon>
        <taxon>Ecdysozoa</taxon>
        <taxon>Arthropoda</taxon>
        <taxon>Crustacea</taxon>
        <taxon>Multicrustacea</taxon>
        <taxon>Malacostraca</taxon>
        <taxon>Eumalacostraca</taxon>
        <taxon>Eucarida</taxon>
        <taxon>Decapoda</taxon>
        <taxon>Pleocyemata</taxon>
        <taxon>Anomura</taxon>
        <taxon>Galatheoidea</taxon>
        <taxon>Porcellanidae</taxon>
        <taxon>Petrolisthes</taxon>
    </lineage>
</organism>
<accession>A0AAE1TUG7</accession>
<evidence type="ECO:0000313" key="3">
    <source>
        <dbReference type="Proteomes" id="UP001292094"/>
    </source>
</evidence>
<protein>
    <submittedName>
        <fullName evidence="2">Uncharacterized protein</fullName>
    </submittedName>
</protein>
<dbReference type="Proteomes" id="UP001292094">
    <property type="component" value="Unassembled WGS sequence"/>
</dbReference>
<feature type="compositionally biased region" description="Basic and acidic residues" evidence="1">
    <location>
        <begin position="1"/>
        <end position="10"/>
    </location>
</feature>
<evidence type="ECO:0000313" key="2">
    <source>
        <dbReference type="EMBL" id="KAK4298202.1"/>
    </source>
</evidence>